<evidence type="ECO:0000256" key="2">
    <source>
        <dbReference type="ARBA" id="ARBA00009009"/>
    </source>
</evidence>
<evidence type="ECO:0000259" key="8">
    <source>
        <dbReference type="Pfam" id="PF13354"/>
    </source>
</evidence>
<feature type="domain" description="Beta-lactamase class A catalytic" evidence="8">
    <location>
        <begin position="48"/>
        <end position="264"/>
    </location>
</feature>
<dbReference type="OrthoDB" id="9784149at2"/>
<reference evidence="10" key="1">
    <citation type="submission" date="2016-10" db="EMBL/GenBank/DDBJ databases">
        <authorList>
            <person name="Varghese N."/>
            <person name="Submissions S."/>
        </authorList>
    </citation>
    <scope>NUCLEOTIDE SEQUENCE [LARGE SCALE GENOMIC DNA]</scope>
    <source>
        <strain evidence="10">LMG 26383,CCUG 61248,R- 45681</strain>
    </source>
</reference>
<evidence type="ECO:0000256" key="1">
    <source>
        <dbReference type="ARBA" id="ARBA00001526"/>
    </source>
</evidence>
<dbReference type="EMBL" id="FOAN01000006">
    <property type="protein sequence ID" value="SEM00654.1"/>
    <property type="molecule type" value="Genomic_DNA"/>
</dbReference>
<keyword evidence="4 6" id="KW-0378">Hydrolase</keyword>
<feature type="compositionally biased region" description="Basic and acidic residues" evidence="7">
    <location>
        <begin position="161"/>
        <end position="181"/>
    </location>
</feature>
<accession>A0A1H7UUZ2</accession>
<keyword evidence="5 6" id="KW-0046">Antibiotic resistance</keyword>
<dbReference type="GO" id="GO:0046677">
    <property type="term" value="P:response to antibiotic"/>
    <property type="evidence" value="ECO:0007669"/>
    <property type="project" value="UniProtKB-UniRule"/>
</dbReference>
<dbReference type="STRING" id="1036779.SAMN04515666_106431"/>
<dbReference type="InterPro" id="IPR023650">
    <property type="entry name" value="Beta-lactam_class-A_AS"/>
</dbReference>
<feature type="region of interest" description="Disordered" evidence="7">
    <location>
        <begin position="161"/>
        <end position="184"/>
    </location>
</feature>
<organism evidence="9 10">
    <name type="scientific">Bosea lupini</name>
    <dbReference type="NCBI Taxonomy" id="1036779"/>
    <lineage>
        <taxon>Bacteria</taxon>
        <taxon>Pseudomonadati</taxon>
        <taxon>Pseudomonadota</taxon>
        <taxon>Alphaproteobacteria</taxon>
        <taxon>Hyphomicrobiales</taxon>
        <taxon>Boseaceae</taxon>
        <taxon>Bosea</taxon>
    </lineage>
</organism>
<evidence type="ECO:0000256" key="6">
    <source>
        <dbReference type="RuleBase" id="RU361140"/>
    </source>
</evidence>
<evidence type="ECO:0000256" key="3">
    <source>
        <dbReference type="ARBA" id="ARBA00012865"/>
    </source>
</evidence>
<gene>
    <name evidence="9" type="ORF">SAMN04515666_106431</name>
</gene>
<dbReference type="InterPro" id="IPR012338">
    <property type="entry name" value="Beta-lactam/transpept-like"/>
</dbReference>
<proteinExistence type="inferred from homology"/>
<evidence type="ECO:0000256" key="4">
    <source>
        <dbReference type="ARBA" id="ARBA00022801"/>
    </source>
</evidence>
<dbReference type="Gene3D" id="3.40.710.10">
    <property type="entry name" value="DD-peptidase/beta-lactamase superfamily"/>
    <property type="match status" value="1"/>
</dbReference>
<dbReference type="PROSITE" id="PS00146">
    <property type="entry name" value="BETA_LACTAMASE_A"/>
    <property type="match status" value="1"/>
</dbReference>
<dbReference type="Proteomes" id="UP000199664">
    <property type="component" value="Unassembled WGS sequence"/>
</dbReference>
<evidence type="ECO:0000313" key="9">
    <source>
        <dbReference type="EMBL" id="SEM00654.1"/>
    </source>
</evidence>
<dbReference type="GO" id="GO:0030655">
    <property type="term" value="P:beta-lactam antibiotic catabolic process"/>
    <property type="evidence" value="ECO:0007669"/>
    <property type="project" value="InterPro"/>
</dbReference>
<dbReference type="Pfam" id="PF13354">
    <property type="entry name" value="Beta-lactamase2"/>
    <property type="match status" value="1"/>
</dbReference>
<dbReference type="PANTHER" id="PTHR35333:SF3">
    <property type="entry name" value="BETA-LACTAMASE-TYPE TRANSPEPTIDASE FOLD CONTAINING PROTEIN"/>
    <property type="match status" value="1"/>
</dbReference>
<evidence type="ECO:0000256" key="7">
    <source>
        <dbReference type="SAM" id="MobiDB-lite"/>
    </source>
</evidence>
<dbReference type="SUPFAM" id="SSF56601">
    <property type="entry name" value="beta-lactamase/transpeptidase-like"/>
    <property type="match status" value="1"/>
</dbReference>
<dbReference type="InterPro" id="IPR000871">
    <property type="entry name" value="Beta-lactam_class-A"/>
</dbReference>
<evidence type="ECO:0000313" key="10">
    <source>
        <dbReference type="Proteomes" id="UP000199664"/>
    </source>
</evidence>
<name>A0A1H7UUZ2_9HYPH</name>
<dbReference type="InterPro" id="IPR045155">
    <property type="entry name" value="Beta-lactam_cat"/>
</dbReference>
<dbReference type="PANTHER" id="PTHR35333">
    <property type="entry name" value="BETA-LACTAMASE"/>
    <property type="match status" value="1"/>
</dbReference>
<sequence>MIRRRELLIGSLMAAPMLGCLPSLAQEREDKLREGLFALDRKHGGRLGVAILDSGNGRIVAHRGEERFAMCSTFKFVAAACVLARVDRGEEELERRVSYSKADLVTYSPVTEKHVEKGLTLAEICDAAVTLSDNTAGNLLLDSFGGPKGLTAYMRSLGDDASRLDRREPDLNEARTGDPRDTTTPVAMAGVLRQTVLGGALSPASRQQLTTWLVANKTGDKRLRAGVPKGWRIGDKTGTGNNNATNDIGVIWPPGRAPLVVTAYYAEASAAFPEREAVLAEVGRLASSL</sequence>
<dbReference type="RefSeq" id="WP_091838099.1">
    <property type="nucleotide sequence ID" value="NZ_FOAN01000006.1"/>
</dbReference>
<comment type="catalytic activity">
    <reaction evidence="1 6">
        <text>a beta-lactam + H2O = a substituted beta-amino acid</text>
        <dbReference type="Rhea" id="RHEA:20401"/>
        <dbReference type="ChEBI" id="CHEBI:15377"/>
        <dbReference type="ChEBI" id="CHEBI:35627"/>
        <dbReference type="ChEBI" id="CHEBI:140347"/>
        <dbReference type="EC" id="3.5.2.6"/>
    </reaction>
</comment>
<dbReference type="NCBIfam" id="NF033103">
    <property type="entry name" value="bla_class_A"/>
    <property type="match status" value="1"/>
</dbReference>
<protein>
    <recommendedName>
        <fullName evidence="3 6">Beta-lactamase</fullName>
        <ecNumber evidence="3 6">3.5.2.6</ecNumber>
    </recommendedName>
</protein>
<dbReference type="EC" id="3.5.2.6" evidence="3 6"/>
<dbReference type="PRINTS" id="PR00118">
    <property type="entry name" value="BLACTAMASEA"/>
</dbReference>
<keyword evidence="10" id="KW-1185">Reference proteome</keyword>
<dbReference type="AlphaFoldDB" id="A0A1H7UUZ2"/>
<dbReference type="GO" id="GO:0008800">
    <property type="term" value="F:beta-lactamase activity"/>
    <property type="evidence" value="ECO:0007669"/>
    <property type="project" value="UniProtKB-UniRule"/>
</dbReference>
<evidence type="ECO:0000256" key="5">
    <source>
        <dbReference type="ARBA" id="ARBA00023251"/>
    </source>
</evidence>
<comment type="similarity">
    <text evidence="2 6">Belongs to the class-A beta-lactamase family.</text>
</comment>